<keyword evidence="6" id="KW-0539">Nucleus</keyword>
<dbReference type="EMBL" id="AMZH03010049">
    <property type="protein sequence ID" value="RRT55531.1"/>
    <property type="molecule type" value="Genomic_DNA"/>
</dbReference>
<evidence type="ECO:0000256" key="1">
    <source>
        <dbReference type="ARBA" id="ARBA00004123"/>
    </source>
</evidence>
<dbReference type="Pfam" id="PF13837">
    <property type="entry name" value="Myb_DNA-bind_4"/>
    <property type="match status" value="1"/>
</dbReference>
<evidence type="ECO:0000256" key="4">
    <source>
        <dbReference type="ARBA" id="ARBA00023125"/>
    </source>
</evidence>
<feature type="region of interest" description="Disordered" evidence="7">
    <location>
        <begin position="1"/>
        <end position="89"/>
    </location>
</feature>
<evidence type="ECO:0000259" key="8">
    <source>
        <dbReference type="Pfam" id="PF13837"/>
    </source>
</evidence>
<gene>
    <name evidence="9" type="ORF">B296_00027458</name>
</gene>
<evidence type="ECO:0000256" key="6">
    <source>
        <dbReference type="ARBA" id="ARBA00023242"/>
    </source>
</evidence>
<proteinExistence type="predicted"/>
<comment type="caution">
    <text evidence="9">The sequence shown here is derived from an EMBL/GenBank/DDBJ whole genome shotgun (WGS) entry which is preliminary data.</text>
</comment>
<comment type="subcellular location">
    <subcellularLocation>
        <location evidence="1">Nucleus</location>
    </subcellularLocation>
</comment>
<feature type="compositionally biased region" description="Gly residues" evidence="7">
    <location>
        <begin position="69"/>
        <end position="81"/>
    </location>
</feature>
<keyword evidence="4" id="KW-0238">DNA-binding</keyword>
<evidence type="ECO:0000256" key="5">
    <source>
        <dbReference type="ARBA" id="ARBA00023163"/>
    </source>
</evidence>
<keyword evidence="5" id="KW-0804">Transcription</keyword>
<dbReference type="AlphaFoldDB" id="A0A426YV32"/>
<evidence type="ECO:0000256" key="2">
    <source>
        <dbReference type="ARBA" id="ARBA00023015"/>
    </source>
</evidence>
<feature type="compositionally biased region" description="Low complexity" evidence="7">
    <location>
        <begin position="25"/>
        <end position="39"/>
    </location>
</feature>
<sequence length="395" mass="43617">MEDDDDAQSPSRSLSQSPSPPPVSVVPASSSPSASPHQPNGRIDEPVTVAAAPHHALPIQQLRASPGPASGGRGGGGGSGGGREDCWSDGATSALIDAWGERYLELSRGNLKQKHWQEVADAVTSRDGYTKAPKTDIQCKNRIDTLKKKYKIEKSKISSSAGGATSSWPFFHRLDLLLGPTHKTAPPPPSSTIPTGVPFRYPQRIPQRLRSNHPAFRKKARSLPALASKSAGSSADSSDGFPPPPPKAANGKGLHQEPVEEEGEEQRTADLRELAQAILKFGEVYERVESSKLRQAMEMEKQRMEFTRELELQRMEFLMKTQMELSQLRSSRRKMNAVVMNYILPTSVRYEFLTWFYAYKMFLAVHTKNLKVPFLLLDQELLIKMFNGVDLLVAT</sequence>
<name>A0A426YV32_ENSVE</name>
<feature type="compositionally biased region" description="Low complexity" evidence="7">
    <location>
        <begin position="222"/>
        <end position="240"/>
    </location>
</feature>
<accession>A0A426YV32</accession>
<dbReference type="PANTHER" id="PTHR31307:SF4">
    <property type="entry name" value="TRIHELIX TRANSCRIPTION FACTOR ASIL2"/>
    <property type="match status" value="1"/>
</dbReference>
<keyword evidence="2" id="KW-0805">Transcription regulation</keyword>
<evidence type="ECO:0000256" key="3">
    <source>
        <dbReference type="ARBA" id="ARBA00023054"/>
    </source>
</evidence>
<feature type="compositionally biased region" description="Low complexity" evidence="7">
    <location>
        <begin position="8"/>
        <end position="17"/>
    </location>
</feature>
<keyword evidence="3" id="KW-0175">Coiled coil</keyword>
<reference evidence="9 10" key="1">
    <citation type="journal article" date="2014" name="Agronomy (Basel)">
        <title>A Draft Genome Sequence for Ensete ventricosum, the Drought-Tolerant Tree Against Hunger.</title>
        <authorList>
            <person name="Harrison J."/>
            <person name="Moore K.A."/>
            <person name="Paszkiewicz K."/>
            <person name="Jones T."/>
            <person name="Grant M."/>
            <person name="Ambacheew D."/>
            <person name="Muzemil S."/>
            <person name="Studholme D.J."/>
        </authorList>
    </citation>
    <scope>NUCLEOTIDE SEQUENCE [LARGE SCALE GENOMIC DNA]</scope>
</reference>
<dbReference type="Gene3D" id="1.10.10.60">
    <property type="entry name" value="Homeodomain-like"/>
    <property type="match status" value="1"/>
</dbReference>
<evidence type="ECO:0000256" key="7">
    <source>
        <dbReference type="SAM" id="MobiDB-lite"/>
    </source>
</evidence>
<protein>
    <recommendedName>
        <fullName evidence="8">Myb/SANT-like DNA-binding domain-containing protein</fullName>
    </recommendedName>
</protein>
<evidence type="ECO:0000313" key="10">
    <source>
        <dbReference type="Proteomes" id="UP000287651"/>
    </source>
</evidence>
<dbReference type="InterPro" id="IPR044822">
    <property type="entry name" value="Myb_DNA-bind_4"/>
</dbReference>
<evidence type="ECO:0000313" key="9">
    <source>
        <dbReference type="EMBL" id="RRT55531.1"/>
    </source>
</evidence>
<dbReference type="Proteomes" id="UP000287651">
    <property type="component" value="Unassembled WGS sequence"/>
</dbReference>
<organism evidence="9 10">
    <name type="scientific">Ensete ventricosum</name>
    <name type="common">Abyssinian banana</name>
    <name type="synonym">Musa ensete</name>
    <dbReference type="NCBI Taxonomy" id="4639"/>
    <lineage>
        <taxon>Eukaryota</taxon>
        <taxon>Viridiplantae</taxon>
        <taxon>Streptophyta</taxon>
        <taxon>Embryophyta</taxon>
        <taxon>Tracheophyta</taxon>
        <taxon>Spermatophyta</taxon>
        <taxon>Magnoliopsida</taxon>
        <taxon>Liliopsida</taxon>
        <taxon>Zingiberales</taxon>
        <taxon>Musaceae</taxon>
        <taxon>Ensete</taxon>
    </lineage>
</organism>
<dbReference type="PANTHER" id="PTHR31307">
    <property type="entry name" value="TRIHELIX TRANSCRIPTION FACTOR ASIL2"/>
    <property type="match status" value="1"/>
</dbReference>
<dbReference type="InterPro" id="IPR044823">
    <property type="entry name" value="ASIL1/2-like"/>
</dbReference>
<feature type="domain" description="Myb/SANT-like DNA-binding" evidence="8">
    <location>
        <begin position="85"/>
        <end position="176"/>
    </location>
</feature>
<dbReference type="GO" id="GO:0000976">
    <property type="term" value="F:transcription cis-regulatory region binding"/>
    <property type="evidence" value="ECO:0007669"/>
    <property type="project" value="TreeGrafter"/>
</dbReference>
<feature type="region of interest" description="Disordered" evidence="7">
    <location>
        <begin position="179"/>
        <end position="268"/>
    </location>
</feature>
<dbReference type="FunFam" id="1.10.10.60:FF:000104">
    <property type="entry name" value="trihelix transcription factor ASIL2"/>
    <property type="match status" value="1"/>
</dbReference>
<dbReference type="GO" id="GO:0005634">
    <property type="term" value="C:nucleus"/>
    <property type="evidence" value="ECO:0007669"/>
    <property type="project" value="UniProtKB-SubCell"/>
</dbReference>